<comment type="caution">
    <text evidence="6">The sequence shown here is derived from an EMBL/GenBank/DDBJ whole genome shotgun (WGS) entry which is preliminary data.</text>
</comment>
<protein>
    <submittedName>
        <fullName evidence="6">Aldehyde dehydrogenase</fullName>
    </submittedName>
</protein>
<evidence type="ECO:0000256" key="4">
    <source>
        <dbReference type="SAM" id="MobiDB-lite"/>
    </source>
</evidence>
<dbReference type="InterPro" id="IPR015590">
    <property type="entry name" value="Aldehyde_DH_dom"/>
</dbReference>
<keyword evidence="1 3" id="KW-0560">Oxidoreductase</keyword>
<dbReference type="Pfam" id="PF00171">
    <property type="entry name" value="Aldedh"/>
    <property type="match status" value="1"/>
</dbReference>
<reference evidence="7" key="1">
    <citation type="journal article" date="2019" name="Int. J. Syst. Evol. Microbiol.">
        <title>The Global Catalogue of Microorganisms (GCM) 10K type strain sequencing project: providing services to taxonomists for standard genome sequencing and annotation.</title>
        <authorList>
            <consortium name="The Broad Institute Genomics Platform"/>
            <consortium name="The Broad Institute Genome Sequencing Center for Infectious Disease"/>
            <person name="Wu L."/>
            <person name="Ma J."/>
        </authorList>
    </citation>
    <scope>NUCLEOTIDE SEQUENCE [LARGE SCALE GENOMIC DNA]</scope>
    <source>
        <strain evidence="7">JCM 14309</strain>
    </source>
</reference>
<evidence type="ECO:0000256" key="1">
    <source>
        <dbReference type="ARBA" id="ARBA00023002"/>
    </source>
</evidence>
<dbReference type="Proteomes" id="UP001500236">
    <property type="component" value="Unassembled WGS sequence"/>
</dbReference>
<dbReference type="PROSITE" id="PS00687">
    <property type="entry name" value="ALDEHYDE_DEHYDR_GLU"/>
    <property type="match status" value="1"/>
</dbReference>
<sequence length="486" mass="51277">MALPQNIDGRAYIGGRTPSSDGSTTADVSPVDGRTLAQIASCTRSDVDRAVASARESYDAGLWSRADAGVRKAVLLRLAELIEVNSEELAHLETMDMGKPLAQSTAVDVAGTAEIFRWYAELADKLLDEIPSTPGDSIALVQREPLGVIAAVVPWNYPLEITTWKLAPALITGNSVVLKPATQSPLTALRLADLAAEAGLPDGVLSVVPGPGGVTGDALARHMEVDMLTFTGSTAVAKRLQVAAGESNLKRLALEAGGKSANLIFADTQDLKKAAQMAAFGAFYNNGQVCSANSRILVERTVHDEFVDLLVEAAVAFGPGDPLDPQHQGCGAVVDAGHAADIMAAVQEAREAGVLRSGGQRLEIRGSDCYIEPTIVTDLPVEHRLHREEVFGPLVTVTPFDTEEEAVAMANATDYGLAASLWTSDVGRVHRVSRNLVAGTVSVNTVDALGPTTPFGGFRQSGFGKDLSAHAIENYTELKTTWIQFG</sequence>
<dbReference type="PROSITE" id="PS00070">
    <property type="entry name" value="ALDEHYDE_DEHYDR_CYS"/>
    <property type="match status" value="1"/>
</dbReference>
<dbReference type="EMBL" id="BAAAVT010000005">
    <property type="protein sequence ID" value="GAA3057396.1"/>
    <property type="molecule type" value="Genomic_DNA"/>
</dbReference>
<dbReference type="InterPro" id="IPR016161">
    <property type="entry name" value="Ald_DH/histidinol_DH"/>
</dbReference>
<organism evidence="6 7">
    <name type="scientific">Nesterenkonia aethiopica</name>
    <dbReference type="NCBI Taxonomy" id="269144"/>
    <lineage>
        <taxon>Bacteria</taxon>
        <taxon>Bacillati</taxon>
        <taxon>Actinomycetota</taxon>
        <taxon>Actinomycetes</taxon>
        <taxon>Micrococcales</taxon>
        <taxon>Micrococcaceae</taxon>
        <taxon>Nesterenkonia</taxon>
    </lineage>
</organism>
<feature type="domain" description="Aldehyde dehydrogenase" evidence="5">
    <location>
        <begin position="21"/>
        <end position="480"/>
    </location>
</feature>
<feature type="region of interest" description="Disordered" evidence="4">
    <location>
        <begin position="1"/>
        <end position="30"/>
    </location>
</feature>
<dbReference type="RefSeq" id="WP_344684551.1">
    <property type="nucleotide sequence ID" value="NZ_BAAAVT010000005.1"/>
</dbReference>
<evidence type="ECO:0000313" key="6">
    <source>
        <dbReference type="EMBL" id="GAA3057396.1"/>
    </source>
</evidence>
<feature type="active site" evidence="2">
    <location>
        <position position="255"/>
    </location>
</feature>
<evidence type="ECO:0000256" key="2">
    <source>
        <dbReference type="PROSITE-ProRule" id="PRU10007"/>
    </source>
</evidence>
<dbReference type="InterPro" id="IPR016163">
    <property type="entry name" value="Ald_DH_C"/>
</dbReference>
<dbReference type="CDD" id="cd07112">
    <property type="entry name" value="ALDH_GABALDH-PuuC"/>
    <property type="match status" value="1"/>
</dbReference>
<evidence type="ECO:0000259" key="5">
    <source>
        <dbReference type="Pfam" id="PF00171"/>
    </source>
</evidence>
<accession>A0ABP6LRH2</accession>
<dbReference type="InterPro" id="IPR029510">
    <property type="entry name" value="Ald_DH_CS_GLU"/>
</dbReference>
<name>A0ABP6LRH2_9MICC</name>
<evidence type="ECO:0000313" key="7">
    <source>
        <dbReference type="Proteomes" id="UP001500236"/>
    </source>
</evidence>
<gene>
    <name evidence="6" type="ORF">GCM10010529_09030</name>
</gene>
<proteinExistence type="inferred from homology"/>
<evidence type="ECO:0000256" key="3">
    <source>
        <dbReference type="RuleBase" id="RU003345"/>
    </source>
</evidence>
<dbReference type="PANTHER" id="PTHR11699">
    <property type="entry name" value="ALDEHYDE DEHYDROGENASE-RELATED"/>
    <property type="match status" value="1"/>
</dbReference>
<dbReference type="SUPFAM" id="SSF53720">
    <property type="entry name" value="ALDH-like"/>
    <property type="match status" value="1"/>
</dbReference>
<keyword evidence="7" id="KW-1185">Reference proteome</keyword>
<dbReference type="InterPro" id="IPR016162">
    <property type="entry name" value="Ald_DH_N"/>
</dbReference>
<dbReference type="InterPro" id="IPR016160">
    <property type="entry name" value="Ald_DH_CS_CYS"/>
</dbReference>
<feature type="compositionally biased region" description="Polar residues" evidence="4">
    <location>
        <begin position="17"/>
        <end position="27"/>
    </location>
</feature>
<comment type="similarity">
    <text evidence="3">Belongs to the aldehyde dehydrogenase family.</text>
</comment>
<dbReference type="Gene3D" id="3.40.605.10">
    <property type="entry name" value="Aldehyde Dehydrogenase, Chain A, domain 1"/>
    <property type="match status" value="1"/>
</dbReference>
<dbReference type="Gene3D" id="3.40.309.10">
    <property type="entry name" value="Aldehyde Dehydrogenase, Chain A, domain 2"/>
    <property type="match status" value="1"/>
</dbReference>